<evidence type="ECO:0000256" key="1">
    <source>
        <dbReference type="ARBA" id="ARBA00013134"/>
    </source>
</evidence>
<dbReference type="PANTHER" id="PTHR48094:SF11">
    <property type="entry name" value="GLUTATHIONE-INDEPENDENT GLYOXALASE HSP31-RELATED"/>
    <property type="match status" value="1"/>
</dbReference>
<organism evidence="7 8">
    <name type="scientific">Mollisia scopiformis</name>
    <name type="common">Conifer needle endophyte fungus</name>
    <name type="synonym">Phialocephala scopiformis</name>
    <dbReference type="NCBI Taxonomy" id="149040"/>
    <lineage>
        <taxon>Eukaryota</taxon>
        <taxon>Fungi</taxon>
        <taxon>Dikarya</taxon>
        <taxon>Ascomycota</taxon>
        <taxon>Pezizomycotina</taxon>
        <taxon>Leotiomycetes</taxon>
        <taxon>Helotiales</taxon>
        <taxon>Mollisiaceae</taxon>
        <taxon>Mollisia</taxon>
    </lineage>
</organism>
<dbReference type="Pfam" id="PF01965">
    <property type="entry name" value="DJ-1_PfpI"/>
    <property type="match status" value="1"/>
</dbReference>
<reference evidence="7 8" key="1">
    <citation type="submission" date="2015-10" db="EMBL/GenBank/DDBJ databases">
        <title>Full genome of DAOMC 229536 Phialocephala scopiformis, a fungal endophyte of spruce producing the potent anti-insectan compound rugulosin.</title>
        <authorList>
            <consortium name="DOE Joint Genome Institute"/>
            <person name="Walker A.K."/>
            <person name="Frasz S.L."/>
            <person name="Seifert K.A."/>
            <person name="Miller J.D."/>
            <person name="Mondo S.J."/>
            <person name="Labutti K."/>
            <person name="Lipzen A."/>
            <person name="Dockter R."/>
            <person name="Kennedy M."/>
            <person name="Grigoriev I.V."/>
            <person name="Spatafora J.W."/>
        </authorList>
    </citation>
    <scope>NUCLEOTIDE SEQUENCE [LARGE SCALE GENOMIC DNA]</scope>
    <source>
        <strain evidence="7 8">CBS 120377</strain>
    </source>
</reference>
<dbReference type="GO" id="GO:0019243">
    <property type="term" value="P:methylglyoxal catabolic process to D-lactate via S-lactoyl-glutathione"/>
    <property type="evidence" value="ECO:0007669"/>
    <property type="project" value="TreeGrafter"/>
</dbReference>
<comment type="catalytic activity">
    <reaction evidence="5">
        <text>methylglyoxal + H2O = (R)-lactate + H(+)</text>
        <dbReference type="Rhea" id="RHEA:27754"/>
        <dbReference type="ChEBI" id="CHEBI:15377"/>
        <dbReference type="ChEBI" id="CHEBI:15378"/>
        <dbReference type="ChEBI" id="CHEBI:16004"/>
        <dbReference type="ChEBI" id="CHEBI:17158"/>
        <dbReference type="EC" id="4.2.1.130"/>
    </reaction>
</comment>
<dbReference type="EMBL" id="KQ947421">
    <property type="protein sequence ID" value="KUJ14114.1"/>
    <property type="molecule type" value="Genomic_DNA"/>
</dbReference>
<dbReference type="OrthoDB" id="543156at2759"/>
<proteinExistence type="inferred from homology"/>
<dbReference type="SUPFAM" id="SSF52317">
    <property type="entry name" value="Class I glutamine amidotransferase-like"/>
    <property type="match status" value="1"/>
</dbReference>
<dbReference type="AlphaFoldDB" id="A0A194X283"/>
<name>A0A194X283_MOLSC</name>
<dbReference type="GO" id="GO:0019172">
    <property type="term" value="F:glyoxalase III activity"/>
    <property type="evidence" value="ECO:0007669"/>
    <property type="project" value="UniProtKB-EC"/>
</dbReference>
<keyword evidence="2" id="KW-0346">Stress response</keyword>
<evidence type="ECO:0000256" key="3">
    <source>
        <dbReference type="ARBA" id="ARBA00023239"/>
    </source>
</evidence>
<feature type="domain" description="DJ-1/PfpI" evidence="6">
    <location>
        <begin position="84"/>
        <end position="157"/>
    </location>
</feature>
<evidence type="ECO:0000256" key="5">
    <source>
        <dbReference type="ARBA" id="ARBA00048082"/>
    </source>
</evidence>
<protein>
    <recommendedName>
        <fullName evidence="1">D-lactate dehydratase</fullName>
        <ecNumber evidence="1">4.2.1.130</ecNumber>
    </recommendedName>
</protein>
<keyword evidence="8" id="KW-1185">Reference proteome</keyword>
<dbReference type="Proteomes" id="UP000070700">
    <property type="component" value="Unassembled WGS sequence"/>
</dbReference>
<evidence type="ECO:0000256" key="4">
    <source>
        <dbReference type="ARBA" id="ARBA00038493"/>
    </source>
</evidence>
<dbReference type="InParanoid" id="A0A194X283"/>
<dbReference type="InterPro" id="IPR002818">
    <property type="entry name" value="DJ-1/PfpI"/>
</dbReference>
<dbReference type="STRING" id="149040.A0A194X283"/>
<evidence type="ECO:0000259" key="6">
    <source>
        <dbReference type="Pfam" id="PF01965"/>
    </source>
</evidence>
<comment type="similarity">
    <text evidence="4">Belongs to the peptidase C56 family. HSP31-like subfamily.</text>
</comment>
<dbReference type="Gene3D" id="3.40.50.880">
    <property type="match status" value="1"/>
</dbReference>
<evidence type="ECO:0000313" key="7">
    <source>
        <dbReference type="EMBL" id="KUJ14114.1"/>
    </source>
</evidence>
<dbReference type="EC" id="4.2.1.130" evidence="1"/>
<dbReference type="RefSeq" id="XP_018068469.1">
    <property type="nucleotide sequence ID" value="XM_018215482.1"/>
</dbReference>
<accession>A0A194X283</accession>
<evidence type="ECO:0000313" key="8">
    <source>
        <dbReference type="Proteomes" id="UP000070700"/>
    </source>
</evidence>
<dbReference type="GO" id="GO:0005737">
    <property type="term" value="C:cytoplasm"/>
    <property type="evidence" value="ECO:0007669"/>
    <property type="project" value="TreeGrafter"/>
</dbReference>
<dbReference type="GeneID" id="28825208"/>
<keyword evidence="3" id="KW-0456">Lyase</keyword>
<dbReference type="InterPro" id="IPR050325">
    <property type="entry name" value="Prot/Nucl_acid_deglycase"/>
</dbReference>
<gene>
    <name evidence="7" type="ORF">LY89DRAFT_687365</name>
</gene>
<dbReference type="PANTHER" id="PTHR48094">
    <property type="entry name" value="PROTEIN/NUCLEIC ACID DEGLYCASE DJ-1-RELATED"/>
    <property type="match status" value="1"/>
</dbReference>
<dbReference type="KEGG" id="psco:LY89DRAFT_687365"/>
<dbReference type="CDD" id="cd03141">
    <property type="entry name" value="GATase1_Hsp31_like"/>
    <property type="match status" value="1"/>
</dbReference>
<sequence>MTRPKILIVLSSASNGWYLPEFAHPYEVLSPTCDLTIASPLGGPTVLDPISVQLFKDDSYCQEFAQTKQKLWLETRKLDEFTGKAGEFDAILYVGGFGPMFDLVDNKVSTDLIIEFHEKHKIVSAVCHGAAALLKATLPDGTLFIKEEKVTGFSNAEEIAVDRQKDMPFHLETALDVASGGGYEKADQAWGEKVVVSVSGDGEGRKRLLTGQNPASAKGMAVELLKMLAEG</sequence>
<evidence type="ECO:0000256" key="2">
    <source>
        <dbReference type="ARBA" id="ARBA00023016"/>
    </source>
</evidence>
<dbReference type="InterPro" id="IPR029062">
    <property type="entry name" value="Class_I_gatase-like"/>
</dbReference>